<dbReference type="AlphaFoldDB" id="X1B632"/>
<name>X1B632_9ZZZZ</name>
<feature type="non-terminal residue" evidence="1">
    <location>
        <position position="50"/>
    </location>
</feature>
<proteinExistence type="predicted"/>
<dbReference type="EMBL" id="BART01025802">
    <property type="protein sequence ID" value="GAG90525.1"/>
    <property type="molecule type" value="Genomic_DNA"/>
</dbReference>
<sequence length="50" mass="5447">MHGGGTSLVASILDALGVNMHYNPRAQVKNYLNYEDTGFVRINAKIIRGA</sequence>
<evidence type="ECO:0000313" key="1">
    <source>
        <dbReference type="EMBL" id="GAG90525.1"/>
    </source>
</evidence>
<reference evidence="1" key="1">
    <citation type="journal article" date="2014" name="Front. Microbiol.">
        <title>High frequency of phylogenetically diverse reductive dehalogenase-homologous genes in deep subseafloor sedimentary metagenomes.</title>
        <authorList>
            <person name="Kawai M."/>
            <person name="Futagami T."/>
            <person name="Toyoda A."/>
            <person name="Takaki Y."/>
            <person name="Nishi S."/>
            <person name="Hori S."/>
            <person name="Arai W."/>
            <person name="Tsubouchi T."/>
            <person name="Morono Y."/>
            <person name="Uchiyama I."/>
            <person name="Ito T."/>
            <person name="Fujiyama A."/>
            <person name="Inagaki F."/>
            <person name="Takami H."/>
        </authorList>
    </citation>
    <scope>NUCLEOTIDE SEQUENCE</scope>
    <source>
        <strain evidence="1">Expedition CK06-06</strain>
    </source>
</reference>
<gene>
    <name evidence="1" type="ORF">S01H4_46212</name>
</gene>
<organism evidence="1">
    <name type="scientific">marine sediment metagenome</name>
    <dbReference type="NCBI Taxonomy" id="412755"/>
    <lineage>
        <taxon>unclassified sequences</taxon>
        <taxon>metagenomes</taxon>
        <taxon>ecological metagenomes</taxon>
    </lineage>
</organism>
<accession>X1B632</accession>
<protein>
    <submittedName>
        <fullName evidence="1">Uncharacterized protein</fullName>
    </submittedName>
</protein>
<comment type="caution">
    <text evidence="1">The sequence shown here is derived from an EMBL/GenBank/DDBJ whole genome shotgun (WGS) entry which is preliminary data.</text>
</comment>